<dbReference type="Proteomes" id="UP000481153">
    <property type="component" value="Unassembled WGS sequence"/>
</dbReference>
<dbReference type="PANTHER" id="PTHR31827">
    <property type="entry name" value="EMB|CAB89363.1"/>
    <property type="match status" value="1"/>
</dbReference>
<dbReference type="AlphaFoldDB" id="A0A6G0WIG8"/>
<feature type="region of interest" description="Disordered" evidence="1">
    <location>
        <begin position="96"/>
        <end position="119"/>
    </location>
</feature>
<proteinExistence type="predicted"/>
<evidence type="ECO:0000313" key="3">
    <source>
        <dbReference type="Proteomes" id="UP000481153"/>
    </source>
</evidence>
<protein>
    <submittedName>
        <fullName evidence="2">Uncharacterized protein</fullName>
    </submittedName>
</protein>
<name>A0A6G0WIG8_9STRA</name>
<evidence type="ECO:0000313" key="2">
    <source>
        <dbReference type="EMBL" id="KAF0726998.1"/>
    </source>
</evidence>
<sequence>MATEAKTCLVHKHRTQCLVQGCYQGQVRSMKASASHHRHHHRIRSHHRTKRLCIVDGCSKQAHARQKCVRHGGGKLCKVDNCSQHARANGLCYRHRSVSDTPTASPEPKSSSMSGPTSLDQIDDAMLDRLLMEMTPLKVQAKMEEPTVVVQEPMVWLEFQDPLVRIANTVAVLNTMQYVSHHLMQN</sequence>
<keyword evidence="3" id="KW-1185">Reference proteome</keyword>
<feature type="compositionally biased region" description="Polar residues" evidence="1">
    <location>
        <begin position="99"/>
        <end position="119"/>
    </location>
</feature>
<dbReference type="EMBL" id="VJMJ01000203">
    <property type="protein sequence ID" value="KAF0726998.1"/>
    <property type="molecule type" value="Genomic_DNA"/>
</dbReference>
<gene>
    <name evidence="2" type="ORF">Ae201684_014863</name>
</gene>
<evidence type="ECO:0000256" key="1">
    <source>
        <dbReference type="SAM" id="MobiDB-lite"/>
    </source>
</evidence>
<comment type="caution">
    <text evidence="2">The sequence shown here is derived from an EMBL/GenBank/DDBJ whole genome shotgun (WGS) entry which is preliminary data.</text>
</comment>
<accession>A0A6G0WIG8</accession>
<dbReference type="PANTHER" id="PTHR31827:SF1">
    <property type="entry name" value="EMB|CAB89363.1"/>
    <property type="match status" value="1"/>
</dbReference>
<organism evidence="2 3">
    <name type="scientific">Aphanomyces euteiches</name>
    <dbReference type="NCBI Taxonomy" id="100861"/>
    <lineage>
        <taxon>Eukaryota</taxon>
        <taxon>Sar</taxon>
        <taxon>Stramenopiles</taxon>
        <taxon>Oomycota</taxon>
        <taxon>Saprolegniomycetes</taxon>
        <taxon>Saprolegniales</taxon>
        <taxon>Verrucalvaceae</taxon>
        <taxon>Aphanomyces</taxon>
    </lineage>
</organism>
<reference evidence="2 3" key="1">
    <citation type="submission" date="2019-07" db="EMBL/GenBank/DDBJ databases">
        <title>Genomics analysis of Aphanomyces spp. identifies a new class of oomycete effector associated with host adaptation.</title>
        <authorList>
            <person name="Gaulin E."/>
        </authorList>
    </citation>
    <scope>NUCLEOTIDE SEQUENCE [LARGE SCALE GENOMIC DNA]</scope>
    <source>
        <strain evidence="2 3">ATCC 201684</strain>
    </source>
</reference>
<dbReference type="VEuPathDB" id="FungiDB:AeMF1_005324"/>